<dbReference type="EMBL" id="JAGPNK010000012">
    <property type="protein sequence ID" value="KAH7310515.1"/>
    <property type="molecule type" value="Genomic_DNA"/>
</dbReference>
<reference evidence="2" key="1">
    <citation type="journal article" date="2021" name="Nat. Commun.">
        <title>Genetic determinants of endophytism in the Arabidopsis root mycobiome.</title>
        <authorList>
            <person name="Mesny F."/>
            <person name="Miyauchi S."/>
            <person name="Thiergart T."/>
            <person name="Pickel B."/>
            <person name="Atanasova L."/>
            <person name="Karlsson M."/>
            <person name="Huettel B."/>
            <person name="Barry K.W."/>
            <person name="Haridas S."/>
            <person name="Chen C."/>
            <person name="Bauer D."/>
            <person name="Andreopoulos W."/>
            <person name="Pangilinan J."/>
            <person name="LaButti K."/>
            <person name="Riley R."/>
            <person name="Lipzen A."/>
            <person name="Clum A."/>
            <person name="Drula E."/>
            <person name="Henrissat B."/>
            <person name="Kohler A."/>
            <person name="Grigoriev I.V."/>
            <person name="Martin F.M."/>
            <person name="Hacquard S."/>
        </authorList>
    </citation>
    <scope>NUCLEOTIDE SEQUENCE</scope>
    <source>
        <strain evidence="2">MPI-CAGE-CH-0235</strain>
    </source>
</reference>
<evidence type="ECO:0000256" key="1">
    <source>
        <dbReference type="SAM" id="MobiDB-lite"/>
    </source>
</evidence>
<sequence length="408" mass="42502">MAACYTKIWDGQSKKNAKKQRIHHRMTLTRLTVVPAKEAEEDEEDEEATEPLEISLLPALRYDRSDSTLLWSGRAPGISRVQAKKLADKRNGELWLKIHSSPVTVANEPGLALVPWTGPVPQSLPEGLPLLQRSFDGISPMNMPRLERRAIEPGPAALDLAARALLGAPPAAAAAAAQAPTADAAAAADAAEAIRVAQDAAWARAYHEAQVAAIRQQQQELQARLAALADQRGLPPAHDPLLLEWRRAQTIGSTVAGSEMGDNRGGAAAAAAAAGPGPGPVPPPGQAPPPGQVPPPGQAPLTAEALARLAMPPPAVPVPGHTAEEVERAFAVLRAEMAVAQPEYAETNAELLDGMLQGSRALRAPPTRPGSPASTVAALAGGLRNMQPIGTDAEGDAEMAGAAKEKTD</sequence>
<feature type="region of interest" description="Disordered" evidence="1">
    <location>
        <begin position="386"/>
        <end position="408"/>
    </location>
</feature>
<protein>
    <submittedName>
        <fullName evidence="2">Uncharacterized protein</fullName>
    </submittedName>
</protein>
<organism evidence="2 3">
    <name type="scientific">Stachybotrys elegans</name>
    <dbReference type="NCBI Taxonomy" id="80388"/>
    <lineage>
        <taxon>Eukaryota</taxon>
        <taxon>Fungi</taxon>
        <taxon>Dikarya</taxon>
        <taxon>Ascomycota</taxon>
        <taxon>Pezizomycotina</taxon>
        <taxon>Sordariomycetes</taxon>
        <taxon>Hypocreomycetidae</taxon>
        <taxon>Hypocreales</taxon>
        <taxon>Stachybotryaceae</taxon>
        <taxon>Stachybotrys</taxon>
    </lineage>
</organism>
<comment type="caution">
    <text evidence="2">The sequence shown here is derived from an EMBL/GenBank/DDBJ whole genome shotgun (WGS) entry which is preliminary data.</text>
</comment>
<name>A0A8K0SKS1_9HYPO</name>
<feature type="compositionally biased region" description="Pro residues" evidence="1">
    <location>
        <begin position="277"/>
        <end position="298"/>
    </location>
</feature>
<evidence type="ECO:0000313" key="2">
    <source>
        <dbReference type="EMBL" id="KAH7310515.1"/>
    </source>
</evidence>
<evidence type="ECO:0000313" key="3">
    <source>
        <dbReference type="Proteomes" id="UP000813444"/>
    </source>
</evidence>
<proteinExistence type="predicted"/>
<feature type="compositionally biased region" description="Low complexity" evidence="1">
    <location>
        <begin position="265"/>
        <end position="275"/>
    </location>
</feature>
<gene>
    <name evidence="2" type="ORF">B0I35DRAFT_412020</name>
</gene>
<accession>A0A8K0SKS1</accession>
<dbReference type="Proteomes" id="UP000813444">
    <property type="component" value="Unassembled WGS sequence"/>
</dbReference>
<dbReference type="AlphaFoldDB" id="A0A8K0SKS1"/>
<keyword evidence="3" id="KW-1185">Reference proteome</keyword>
<feature type="region of interest" description="Disordered" evidence="1">
    <location>
        <begin position="257"/>
        <end position="299"/>
    </location>
</feature>